<proteinExistence type="predicted"/>
<evidence type="ECO:0000313" key="2">
    <source>
        <dbReference type="Proteomes" id="UP001153321"/>
    </source>
</evidence>
<organism evidence="1 2">
    <name type="scientific">Spodoptera littoralis</name>
    <name type="common">Egyptian cotton leafworm</name>
    <dbReference type="NCBI Taxonomy" id="7109"/>
    <lineage>
        <taxon>Eukaryota</taxon>
        <taxon>Metazoa</taxon>
        <taxon>Ecdysozoa</taxon>
        <taxon>Arthropoda</taxon>
        <taxon>Hexapoda</taxon>
        <taxon>Insecta</taxon>
        <taxon>Pterygota</taxon>
        <taxon>Neoptera</taxon>
        <taxon>Endopterygota</taxon>
        <taxon>Lepidoptera</taxon>
        <taxon>Glossata</taxon>
        <taxon>Ditrysia</taxon>
        <taxon>Noctuoidea</taxon>
        <taxon>Noctuidae</taxon>
        <taxon>Amphipyrinae</taxon>
        <taxon>Spodoptera</taxon>
    </lineage>
</organism>
<dbReference type="Proteomes" id="UP001153321">
    <property type="component" value="Chromosome 6"/>
</dbReference>
<dbReference type="AlphaFoldDB" id="A0A9P0IDJ7"/>
<name>A0A9P0IDJ7_SPOLI</name>
<dbReference type="PANTHER" id="PTHR46704:SF9">
    <property type="entry name" value="BHLH DOMAIN-CONTAINING PROTEIN"/>
    <property type="match status" value="1"/>
</dbReference>
<dbReference type="EMBL" id="LR824537">
    <property type="protein sequence ID" value="CAH1645610.1"/>
    <property type="molecule type" value="Genomic_DNA"/>
</dbReference>
<sequence>MIYEDNSVKQKISYLTTINASPTNTSVILETMRQAQQIADECSEDYMEVTYDLAIAKVALQLQSAEKPKYNNLFIHLGSFHIMMAYFKAVGKFIDNSGLTNIMENAEILANGSVNCFITGKHYNRCKRLHPLLYLALKNLHFESFIEQCNIEIPGDINDYLLQFSNKKSTTPTITHEELYEEYKKQTLIGEHGKTPQFYMIYMNLISHYFMLCRSIRTGDFELFKYILPKIANLFFTFNQPNYARYTVIYHHKLMKAGESHPGLELNLQGGSMGVKRTDKPFSRQPVDLALEQTINADAANKLTGISHTTNSIKARQRWCKSHSIRSKIIAHIMEETDLRADQDITADLELIRIKRHSLQLDHCITHIKQNMNPFSRDVDKDFLYIISTGQAVTEDIENFLLNVETLGNKQREEFITECSADDERFEKVIKRNKILNFRTAAPKQTMSVAGKLLSIQMQRDLFGQLFSLSLEHTLNVDKVLAYPLTPVPLALCHIDGTICKTDKSALLKMLQKEIDSNPPERCDVIVYDGFFIMHSIRDVPSSFKNISKKLMQVFTANSADTVIIAFDRYTFPSIKHNEHSIRGRIKGQHYQINGPDQIRPSNFADALKNIYFKEALVDFIIDDWANDYMAPFIGSKTILVNHLRCYQYKICEGKVQRTLALSLACPGHEEADTKIVFHVCHLTSDAHVTIRCSDTDVQIQIQKITNLHSSIM</sequence>
<gene>
    <name evidence="1" type="ORF">SPLIT_LOCUS10962</name>
</gene>
<protein>
    <submittedName>
        <fullName evidence="1">Uncharacterized protein</fullName>
    </submittedName>
</protein>
<reference evidence="1" key="1">
    <citation type="submission" date="2022-02" db="EMBL/GenBank/DDBJ databases">
        <authorList>
            <person name="King R."/>
        </authorList>
    </citation>
    <scope>NUCLEOTIDE SEQUENCE</scope>
</reference>
<dbReference type="PANTHER" id="PTHR46704">
    <property type="entry name" value="CXC DOMAIN-CONTAINING PROTEIN-RELATED"/>
    <property type="match status" value="1"/>
</dbReference>
<evidence type="ECO:0000313" key="1">
    <source>
        <dbReference type="EMBL" id="CAH1645610.1"/>
    </source>
</evidence>
<accession>A0A9P0IDJ7</accession>
<keyword evidence="2" id="KW-1185">Reference proteome</keyword>